<feature type="signal peptide" evidence="1">
    <location>
        <begin position="1"/>
        <end position="17"/>
    </location>
</feature>
<evidence type="ECO:0008006" key="4">
    <source>
        <dbReference type="Google" id="ProtNLM"/>
    </source>
</evidence>
<protein>
    <recommendedName>
        <fullName evidence="4">Melanin-concentrating hormone</fullName>
    </recommendedName>
</protein>
<organism evidence="2 3">
    <name type="scientific">Synaphobranchus kaupii</name>
    <name type="common">Kaup's arrowtooth eel</name>
    <dbReference type="NCBI Taxonomy" id="118154"/>
    <lineage>
        <taxon>Eukaryota</taxon>
        <taxon>Metazoa</taxon>
        <taxon>Chordata</taxon>
        <taxon>Craniata</taxon>
        <taxon>Vertebrata</taxon>
        <taxon>Euteleostomi</taxon>
        <taxon>Actinopterygii</taxon>
        <taxon>Neopterygii</taxon>
        <taxon>Teleostei</taxon>
        <taxon>Anguilliformes</taxon>
        <taxon>Synaphobranchidae</taxon>
        <taxon>Synaphobranchus</taxon>
    </lineage>
</organism>
<evidence type="ECO:0000313" key="3">
    <source>
        <dbReference type="Proteomes" id="UP001152622"/>
    </source>
</evidence>
<dbReference type="AlphaFoldDB" id="A0A9Q1GER1"/>
<name>A0A9Q1GER1_SYNKA</name>
<comment type="caution">
    <text evidence="2">The sequence shown here is derived from an EMBL/GenBank/DDBJ whole genome shotgun (WGS) entry which is preliminary data.</text>
</comment>
<keyword evidence="1" id="KW-0732">Signal</keyword>
<accession>A0A9Q1GER1</accession>
<evidence type="ECO:0000256" key="1">
    <source>
        <dbReference type="SAM" id="SignalP"/>
    </source>
</evidence>
<keyword evidence="3" id="KW-1185">Reference proteome</keyword>
<dbReference type="Proteomes" id="UP001152622">
    <property type="component" value="Chromosome 1"/>
</dbReference>
<reference evidence="2" key="1">
    <citation type="journal article" date="2023" name="Science">
        <title>Genome structures resolve the early diversification of teleost fishes.</title>
        <authorList>
            <person name="Parey E."/>
            <person name="Louis A."/>
            <person name="Montfort J."/>
            <person name="Bouchez O."/>
            <person name="Roques C."/>
            <person name="Iampietro C."/>
            <person name="Lluch J."/>
            <person name="Castinel A."/>
            <person name="Donnadieu C."/>
            <person name="Desvignes T."/>
            <person name="Floi Bucao C."/>
            <person name="Jouanno E."/>
            <person name="Wen M."/>
            <person name="Mejri S."/>
            <person name="Dirks R."/>
            <person name="Jansen H."/>
            <person name="Henkel C."/>
            <person name="Chen W.J."/>
            <person name="Zahm M."/>
            <person name="Cabau C."/>
            <person name="Klopp C."/>
            <person name="Thompson A.W."/>
            <person name="Robinson-Rechavi M."/>
            <person name="Braasch I."/>
            <person name="Lecointre G."/>
            <person name="Bobe J."/>
            <person name="Postlethwait J.H."/>
            <person name="Berthelot C."/>
            <person name="Roest Crollius H."/>
            <person name="Guiguen Y."/>
        </authorList>
    </citation>
    <scope>NUCLEOTIDE SEQUENCE</scope>
    <source>
        <strain evidence="2">WJC10195</strain>
    </source>
</reference>
<feature type="chain" id="PRO_5040453517" description="Melanin-concentrating hormone" evidence="1">
    <location>
        <begin position="18"/>
        <end position="129"/>
    </location>
</feature>
<sequence length="129" mass="14078">MKKGLPISLFLLSCAYGLPMILDTKESTTRLNKLHDLTETENNVTVRTLQSHLPLNSTVHPLNITENNDTIPMVNVVMTSITGMTGFRFLNAPPCRLSVCAVNNLVSSLQYGDERAGGLTNDPHGIGKK</sequence>
<dbReference type="EMBL" id="JAINUF010000001">
    <property type="protein sequence ID" value="KAJ8381872.1"/>
    <property type="molecule type" value="Genomic_DNA"/>
</dbReference>
<proteinExistence type="predicted"/>
<evidence type="ECO:0000313" key="2">
    <source>
        <dbReference type="EMBL" id="KAJ8381872.1"/>
    </source>
</evidence>
<dbReference type="OrthoDB" id="8939645at2759"/>
<gene>
    <name evidence="2" type="ORF">SKAU_G00026500</name>
</gene>